<gene>
    <name evidence="1" type="ORF">J2S55_000730</name>
</gene>
<evidence type="ECO:0000313" key="1">
    <source>
        <dbReference type="EMBL" id="MDP9861471.1"/>
    </source>
</evidence>
<accession>A0ABT9QXT1</accession>
<reference evidence="1 2" key="1">
    <citation type="submission" date="2023-07" db="EMBL/GenBank/DDBJ databases">
        <title>Sequencing the genomes of 1000 actinobacteria strains.</title>
        <authorList>
            <person name="Klenk H.-P."/>
        </authorList>
    </citation>
    <scope>NUCLEOTIDE SEQUENCE [LARGE SCALE GENOMIC DNA]</scope>
    <source>
        <strain evidence="1 2">DSM 44109</strain>
    </source>
</reference>
<protein>
    <recommendedName>
        <fullName evidence="3">SRPBCC family protein</fullName>
    </recommendedName>
</protein>
<keyword evidence="2" id="KW-1185">Reference proteome</keyword>
<dbReference type="EMBL" id="JAUSRB010000001">
    <property type="protein sequence ID" value="MDP9861471.1"/>
    <property type="molecule type" value="Genomic_DNA"/>
</dbReference>
<evidence type="ECO:0000313" key="2">
    <source>
        <dbReference type="Proteomes" id="UP001230426"/>
    </source>
</evidence>
<dbReference type="RefSeq" id="WP_306857249.1">
    <property type="nucleotide sequence ID" value="NZ_JAUSRB010000001.1"/>
</dbReference>
<evidence type="ECO:0008006" key="3">
    <source>
        <dbReference type="Google" id="ProtNLM"/>
    </source>
</evidence>
<proteinExistence type="predicted"/>
<name>A0ABT9QXT1_9ACTN</name>
<dbReference type="InterPro" id="IPR023393">
    <property type="entry name" value="START-like_dom_sf"/>
</dbReference>
<sequence length="142" mass="15315">MRLTGTLTVGLPPREAFRLFTARGERDWAAGWEPRFPVPVDDDTVPGTVFETDADGRTTTWIVTGRDEGVSISYARLTPGHRAGTVTVALTGGEEGGSEVTVTYDLTPLTGEAARELAEFADGYPAFLRSWQEAIESLPRGA</sequence>
<comment type="caution">
    <text evidence="1">The sequence shown here is derived from an EMBL/GenBank/DDBJ whole genome shotgun (WGS) entry which is preliminary data.</text>
</comment>
<dbReference type="Proteomes" id="UP001230426">
    <property type="component" value="Unassembled WGS sequence"/>
</dbReference>
<dbReference type="Gene3D" id="3.30.530.20">
    <property type="match status" value="1"/>
</dbReference>
<organism evidence="1 2">
    <name type="scientific">Streptosporangium brasiliense</name>
    <dbReference type="NCBI Taxonomy" id="47480"/>
    <lineage>
        <taxon>Bacteria</taxon>
        <taxon>Bacillati</taxon>
        <taxon>Actinomycetota</taxon>
        <taxon>Actinomycetes</taxon>
        <taxon>Streptosporangiales</taxon>
        <taxon>Streptosporangiaceae</taxon>
        <taxon>Streptosporangium</taxon>
    </lineage>
</organism>
<dbReference type="SUPFAM" id="SSF55961">
    <property type="entry name" value="Bet v1-like"/>
    <property type="match status" value="1"/>
</dbReference>